<keyword evidence="5 11" id="KW-0223">Dioxygenase</keyword>
<evidence type="ECO:0000259" key="10">
    <source>
        <dbReference type="PROSITE" id="PS51471"/>
    </source>
</evidence>
<dbReference type="PROSITE" id="PS51471">
    <property type="entry name" value="FE2OG_OXY"/>
    <property type="match status" value="1"/>
</dbReference>
<feature type="compositionally biased region" description="Polar residues" evidence="9">
    <location>
        <begin position="193"/>
        <end position="209"/>
    </location>
</feature>
<dbReference type="PANTHER" id="PTHR46030:SF1">
    <property type="entry name" value="ALPHA-KETOGLUTARATE-DEPENDENT DIOXYGENASE ALKB HOMOLOG 6"/>
    <property type="match status" value="1"/>
</dbReference>
<evidence type="ECO:0000256" key="9">
    <source>
        <dbReference type="SAM" id="MobiDB-lite"/>
    </source>
</evidence>
<dbReference type="EMBL" id="KQ976440">
    <property type="protein sequence ID" value="KYM86612.1"/>
    <property type="molecule type" value="Genomic_DNA"/>
</dbReference>
<evidence type="ECO:0000256" key="2">
    <source>
        <dbReference type="ARBA" id="ARBA00004123"/>
    </source>
</evidence>
<evidence type="ECO:0000256" key="5">
    <source>
        <dbReference type="ARBA" id="ARBA00022964"/>
    </source>
</evidence>
<reference evidence="11 12" key="1">
    <citation type="submission" date="2015-09" db="EMBL/GenBank/DDBJ databases">
        <title>Atta colombica WGS genome.</title>
        <authorList>
            <person name="Nygaard S."/>
            <person name="Hu H."/>
            <person name="Boomsma J."/>
            <person name="Zhang G."/>
        </authorList>
    </citation>
    <scope>NUCLEOTIDE SEQUENCE [LARGE SCALE GENOMIC DNA]</scope>
    <source>
        <strain evidence="11">Treedump-2</strain>
        <tissue evidence="11">Whole body</tissue>
    </source>
</reference>
<keyword evidence="8" id="KW-0539">Nucleus</keyword>
<dbReference type="PANTHER" id="PTHR46030">
    <property type="entry name" value="ALPHA-KETOGLUTARATE-DEPENDENT DIOXYGENASE ALKB HOMOLOG 6"/>
    <property type="match status" value="1"/>
</dbReference>
<dbReference type="Gene3D" id="2.60.120.590">
    <property type="entry name" value="Alpha-ketoglutarate-dependent dioxygenase AlkB-like"/>
    <property type="match status" value="1"/>
</dbReference>
<evidence type="ECO:0000256" key="7">
    <source>
        <dbReference type="ARBA" id="ARBA00023004"/>
    </source>
</evidence>
<feature type="domain" description="Fe2OG dioxygenase" evidence="10">
    <location>
        <begin position="501"/>
        <end position="625"/>
    </location>
</feature>
<dbReference type="SUPFAM" id="SSF51197">
    <property type="entry name" value="Clavaminate synthase-like"/>
    <property type="match status" value="1"/>
</dbReference>
<dbReference type="InterPro" id="IPR037151">
    <property type="entry name" value="AlkB-like_sf"/>
</dbReference>
<dbReference type="GO" id="GO:0005634">
    <property type="term" value="C:nucleus"/>
    <property type="evidence" value="ECO:0007669"/>
    <property type="project" value="UniProtKB-SubCell"/>
</dbReference>
<name>A0A195BN73_9HYME</name>
<dbReference type="GO" id="GO:0051213">
    <property type="term" value="F:dioxygenase activity"/>
    <property type="evidence" value="ECO:0007669"/>
    <property type="project" value="UniProtKB-KW"/>
</dbReference>
<evidence type="ECO:0000313" key="11">
    <source>
        <dbReference type="EMBL" id="KYM86612.1"/>
    </source>
</evidence>
<comment type="subcellular location">
    <subcellularLocation>
        <location evidence="2">Nucleus</location>
    </subcellularLocation>
</comment>
<accession>A0A195BN73</accession>
<dbReference type="GO" id="GO:0046872">
    <property type="term" value="F:metal ion binding"/>
    <property type="evidence" value="ECO:0007669"/>
    <property type="project" value="UniProtKB-KW"/>
</dbReference>
<feature type="region of interest" description="Disordered" evidence="9">
    <location>
        <begin position="185"/>
        <end position="228"/>
    </location>
</feature>
<proteinExistence type="inferred from homology"/>
<dbReference type="InterPro" id="IPR005123">
    <property type="entry name" value="Oxoglu/Fe-dep_dioxygenase_dom"/>
</dbReference>
<evidence type="ECO:0000256" key="6">
    <source>
        <dbReference type="ARBA" id="ARBA00023002"/>
    </source>
</evidence>
<dbReference type="STRING" id="520822.A0A195BN73"/>
<keyword evidence="6" id="KW-0560">Oxidoreductase</keyword>
<keyword evidence="12" id="KW-1185">Reference proteome</keyword>
<organism evidence="11 12">
    <name type="scientific">Atta colombica</name>
    <dbReference type="NCBI Taxonomy" id="520822"/>
    <lineage>
        <taxon>Eukaryota</taxon>
        <taxon>Metazoa</taxon>
        <taxon>Ecdysozoa</taxon>
        <taxon>Arthropoda</taxon>
        <taxon>Hexapoda</taxon>
        <taxon>Insecta</taxon>
        <taxon>Pterygota</taxon>
        <taxon>Neoptera</taxon>
        <taxon>Endopterygota</taxon>
        <taxon>Hymenoptera</taxon>
        <taxon>Apocrita</taxon>
        <taxon>Aculeata</taxon>
        <taxon>Formicoidea</taxon>
        <taxon>Formicidae</taxon>
        <taxon>Myrmicinae</taxon>
        <taxon>Atta</taxon>
    </lineage>
</organism>
<evidence type="ECO:0000256" key="8">
    <source>
        <dbReference type="ARBA" id="ARBA00023242"/>
    </source>
</evidence>
<dbReference type="InterPro" id="IPR032862">
    <property type="entry name" value="ALKBH6"/>
</dbReference>
<sequence length="635" mass="71459">MQNLAKSIHLRLTDRHDSSGYNKYHHREYLRCDMKQNKRESDYIQSKRSCDDRVANREFCDFALIILTFFIRMDIPLPNYCCRYSFTSGSNGYDYSNTVTSNGYLGSKDSYRNGGSFYGAFTGDINHKLPNHVSAHSLINIGNQGHQSSIGGNDVGNSYNGYSANDQGNEYAGYSNTYENSASESYTKPIYPTPTQISDNYPESSTDNGIQGYLDSSGSSSYSESDHIYSPYSPGGLTSEYSFGKQKNDPLNLKGGNKHNGGIYLIPSGTRYTRGNPGHVSFNRDVPFISGDSGLSNHFSQAHGTYSSGKLNKYGYKLSRYTPNSSVTYVSRERDGYYTPYGKGGGKVIIIKNNKPNYAGRVYSEDPLYAGSNGGYRSKSGFVNGFSASSNFDGYTGSNNYNDGPTVPRRYRMISPVFVQKKIPSTACYIPNFITEEEERQIIKCVNSVPQPKWTQLSHRRLQNWGGVPHSKGMIAEAIPDWLQKYIDKVTALSIFEKGVLPNHILINEYLSGQGIMAHSDGPLFYPIVTTISCGSHTVLDFYKRLEMTEQQQCKLEFSLLLERRSLLILQKDLYYNYLHSIAERDVDSISESSIKNLHMCAKKFTEEEIIKRDTRLSLTIRHVPKTSKLKLKIF</sequence>
<dbReference type="Proteomes" id="UP000078540">
    <property type="component" value="Unassembled WGS sequence"/>
</dbReference>
<comment type="cofactor">
    <cofactor evidence="1">
        <name>Fe(2+)</name>
        <dbReference type="ChEBI" id="CHEBI:29033"/>
    </cofactor>
</comment>
<dbReference type="AlphaFoldDB" id="A0A195BN73"/>
<dbReference type="InterPro" id="IPR027450">
    <property type="entry name" value="AlkB-like"/>
</dbReference>
<keyword evidence="4" id="KW-0479">Metal-binding</keyword>
<evidence type="ECO:0000256" key="1">
    <source>
        <dbReference type="ARBA" id="ARBA00001954"/>
    </source>
</evidence>
<gene>
    <name evidence="11" type="ORF">ALC53_04073</name>
</gene>
<dbReference type="Pfam" id="PF13532">
    <property type="entry name" value="2OG-FeII_Oxy_2"/>
    <property type="match status" value="1"/>
</dbReference>
<keyword evidence="7" id="KW-0408">Iron</keyword>
<comment type="similarity">
    <text evidence="3">Belongs to the alkB family.</text>
</comment>
<protein>
    <submittedName>
        <fullName evidence="11">Putative alpha-ketoglutarate-dependent dioxygenase ABH6</fullName>
    </submittedName>
</protein>
<evidence type="ECO:0000256" key="3">
    <source>
        <dbReference type="ARBA" id="ARBA00007879"/>
    </source>
</evidence>
<evidence type="ECO:0000256" key="4">
    <source>
        <dbReference type="ARBA" id="ARBA00022723"/>
    </source>
</evidence>
<evidence type="ECO:0000313" key="12">
    <source>
        <dbReference type="Proteomes" id="UP000078540"/>
    </source>
</evidence>